<dbReference type="OrthoDB" id="1922547at2759"/>
<accession>A0A833VMD9</accession>
<organism evidence="3 4">
    <name type="scientific">Carex littledalei</name>
    <dbReference type="NCBI Taxonomy" id="544730"/>
    <lineage>
        <taxon>Eukaryota</taxon>
        <taxon>Viridiplantae</taxon>
        <taxon>Streptophyta</taxon>
        <taxon>Embryophyta</taxon>
        <taxon>Tracheophyta</taxon>
        <taxon>Spermatophyta</taxon>
        <taxon>Magnoliopsida</taxon>
        <taxon>Liliopsida</taxon>
        <taxon>Poales</taxon>
        <taxon>Cyperaceae</taxon>
        <taxon>Cyperoideae</taxon>
        <taxon>Cariceae</taxon>
        <taxon>Carex</taxon>
        <taxon>Carex subgen. Euthyceras</taxon>
    </lineage>
</organism>
<gene>
    <name evidence="3" type="ORF">FCM35_KLT02247</name>
</gene>
<feature type="domain" description="LOB" evidence="2">
    <location>
        <begin position="1"/>
        <end position="107"/>
    </location>
</feature>
<sequence>MSCNGCRVLRKACHDDCVIQPCLGWIHTPEAQGNATLFLAKFYGRAGLTNLLSARTQHQRAAIFKSLLYEACGRIVNPVYGSVGLLWSGKWQLCQAAVESVLKGSPITQLATAMTPTMNVVAPMKASDIRHLANRKSHGAVNLHKVNARSRAQFKQPGYWSIRAETGEPDPLEGENLLVQSLEIANDSCIGQVEHVVIKREQEAMTRDLGLDLTLGPKCKSSEESFSSDESDQDTCHVELRLTVRG</sequence>
<dbReference type="Pfam" id="PF03195">
    <property type="entry name" value="LOB"/>
    <property type="match status" value="1"/>
</dbReference>
<dbReference type="GO" id="GO:0010468">
    <property type="term" value="P:regulation of gene expression"/>
    <property type="evidence" value="ECO:0007669"/>
    <property type="project" value="TreeGrafter"/>
</dbReference>
<name>A0A833VMD9_9POAL</name>
<dbReference type="Proteomes" id="UP000623129">
    <property type="component" value="Unassembled WGS sequence"/>
</dbReference>
<protein>
    <submittedName>
        <fullName evidence="3">LOB domain-containing protein 42</fullName>
    </submittedName>
</protein>
<evidence type="ECO:0000256" key="1">
    <source>
        <dbReference type="ARBA" id="ARBA00005474"/>
    </source>
</evidence>
<dbReference type="AlphaFoldDB" id="A0A833VMD9"/>
<proteinExistence type="inferred from homology"/>
<dbReference type="PANTHER" id="PTHR31304">
    <property type="entry name" value="LOB DOMAIN-CONTAINING PROTEIN 38"/>
    <property type="match status" value="1"/>
</dbReference>
<evidence type="ECO:0000313" key="3">
    <source>
        <dbReference type="EMBL" id="KAF3332670.1"/>
    </source>
</evidence>
<comment type="caution">
    <text evidence="3">The sequence shown here is derived from an EMBL/GenBank/DDBJ whole genome shotgun (WGS) entry which is preliminary data.</text>
</comment>
<dbReference type="PROSITE" id="PS50891">
    <property type="entry name" value="LOB"/>
    <property type="match status" value="1"/>
</dbReference>
<dbReference type="PANTHER" id="PTHR31304:SF9">
    <property type="entry name" value="LOB DOMAIN-CONTAINING PROTEIN 40"/>
    <property type="match status" value="1"/>
</dbReference>
<comment type="similarity">
    <text evidence="1">Belongs to the LOB domain-containing protein family.</text>
</comment>
<dbReference type="EMBL" id="SWLB01000011">
    <property type="protein sequence ID" value="KAF3332670.1"/>
    <property type="molecule type" value="Genomic_DNA"/>
</dbReference>
<dbReference type="InterPro" id="IPR004883">
    <property type="entry name" value="LOB"/>
</dbReference>
<reference evidence="3" key="1">
    <citation type="submission" date="2020-01" db="EMBL/GenBank/DDBJ databases">
        <title>Genome sequence of Kobresia littledalei, the first chromosome-level genome in the family Cyperaceae.</title>
        <authorList>
            <person name="Qu G."/>
        </authorList>
    </citation>
    <scope>NUCLEOTIDE SEQUENCE</scope>
    <source>
        <strain evidence="3">C.B.Clarke</strain>
        <tissue evidence="3">Leaf</tissue>
    </source>
</reference>
<evidence type="ECO:0000259" key="2">
    <source>
        <dbReference type="PROSITE" id="PS50891"/>
    </source>
</evidence>
<evidence type="ECO:0000313" key="4">
    <source>
        <dbReference type="Proteomes" id="UP000623129"/>
    </source>
</evidence>
<keyword evidence="4" id="KW-1185">Reference proteome</keyword>